<accession>A0A1L0C733</accession>
<dbReference type="InterPro" id="IPR049202">
    <property type="entry name" value="DUF6817"/>
</dbReference>
<feature type="domain" description="DUF6817" evidence="1">
    <location>
        <begin position="8"/>
        <end position="91"/>
    </location>
</feature>
<dbReference type="RefSeq" id="WP_075518369.1">
    <property type="nucleotide sequence ID" value="NZ_FPLD01000100.1"/>
</dbReference>
<dbReference type="OrthoDB" id="333547at2"/>
<gene>
    <name evidence="2" type="ORF">NVI5450_3560</name>
</gene>
<protein>
    <recommendedName>
        <fullName evidence="1">DUF6817 domain-containing protein</fullName>
    </recommendedName>
</protein>
<sequence>MDKEFKALESLGAGDFKHLNGSLEAHLKGTESILAHWGANGMLRTAGLFHAAYGTAGFEDSMVSLSQREEISAVIGHDAEALVYLYCSCDRDYVFPQFGKSATIEFTDRFTQSSFILSAELANLFCELTVANELELVYACDEFKSKYGLELLALFEGMDRYLSFEARNAYKSALVEFT</sequence>
<evidence type="ECO:0000313" key="3">
    <source>
        <dbReference type="Proteomes" id="UP000183794"/>
    </source>
</evidence>
<organism evidence="2 3">
    <name type="scientific">Moritella viscosa</name>
    <dbReference type="NCBI Taxonomy" id="80854"/>
    <lineage>
        <taxon>Bacteria</taxon>
        <taxon>Pseudomonadati</taxon>
        <taxon>Pseudomonadota</taxon>
        <taxon>Gammaproteobacteria</taxon>
        <taxon>Alteromonadales</taxon>
        <taxon>Moritellaceae</taxon>
        <taxon>Moritella</taxon>
    </lineage>
</organism>
<dbReference type="Pfam" id="PF20680">
    <property type="entry name" value="DUF6817"/>
    <property type="match status" value="1"/>
</dbReference>
<dbReference type="EMBL" id="FPLD01000100">
    <property type="protein sequence ID" value="SGZ10269.1"/>
    <property type="molecule type" value="Genomic_DNA"/>
</dbReference>
<reference evidence="2 3" key="1">
    <citation type="submission" date="2016-11" db="EMBL/GenBank/DDBJ databases">
        <authorList>
            <person name="Jaros S."/>
            <person name="Januszkiewicz K."/>
            <person name="Wedrychowicz H."/>
        </authorList>
    </citation>
    <scope>NUCLEOTIDE SEQUENCE [LARGE SCALE GENOMIC DNA]</scope>
    <source>
        <strain evidence="2">NVI 5450</strain>
    </source>
</reference>
<proteinExistence type="predicted"/>
<dbReference type="AlphaFoldDB" id="A0A1L0C733"/>
<dbReference type="PANTHER" id="PTHR37391:SF12">
    <property type="entry name" value="OS02G0828500 PROTEIN"/>
    <property type="match status" value="1"/>
</dbReference>
<dbReference type="PANTHER" id="PTHR37391">
    <property type="entry name" value="E3 UBIQUITIN-PROTEIN LIGASE"/>
    <property type="match status" value="1"/>
</dbReference>
<evidence type="ECO:0000313" key="2">
    <source>
        <dbReference type="EMBL" id="SGZ10269.1"/>
    </source>
</evidence>
<dbReference type="Proteomes" id="UP000183794">
    <property type="component" value="Unassembled WGS sequence"/>
</dbReference>
<name>A0A1L0C733_9GAMM</name>
<evidence type="ECO:0000259" key="1">
    <source>
        <dbReference type="Pfam" id="PF20680"/>
    </source>
</evidence>